<evidence type="ECO:0000313" key="2">
    <source>
        <dbReference type="EMBL" id="GKT22453.1"/>
    </source>
</evidence>
<comment type="caution">
    <text evidence="3">The sequence shown here is derived from an EMBL/GenBank/DDBJ whole genome shotgun (WGS) entry which is preliminary data.</text>
</comment>
<dbReference type="EMBL" id="BQXS01018632">
    <property type="protein sequence ID" value="GKT22446.1"/>
    <property type="molecule type" value="Genomic_DNA"/>
</dbReference>
<sequence>CIVGGKTLEEVEAKTVGDELCLEVNGIEIFVTKEELKKIFVI</sequence>
<keyword evidence="4" id="KW-1185">Reference proteome</keyword>
<reference evidence="3" key="1">
    <citation type="submission" date="2022-03" db="EMBL/GenBank/DDBJ databases">
        <title>Draft genome sequence of Aduncisulcus paluster, a free-living microaerophilic Fornicata.</title>
        <authorList>
            <person name="Yuyama I."/>
            <person name="Kume K."/>
            <person name="Tamura T."/>
            <person name="Inagaki Y."/>
            <person name="Hashimoto T."/>
        </authorList>
    </citation>
    <scope>NUCLEOTIDE SEQUENCE</scope>
    <source>
        <strain evidence="3">NY0171</strain>
    </source>
</reference>
<evidence type="ECO:0000313" key="3">
    <source>
        <dbReference type="EMBL" id="GKT22463.1"/>
    </source>
</evidence>
<evidence type="ECO:0000313" key="4">
    <source>
        <dbReference type="Proteomes" id="UP001057375"/>
    </source>
</evidence>
<evidence type="ECO:0000313" key="1">
    <source>
        <dbReference type="EMBL" id="GKT22446.1"/>
    </source>
</evidence>
<feature type="non-terminal residue" evidence="3">
    <location>
        <position position="1"/>
    </location>
</feature>
<accession>A0ABQ5K1N6</accession>
<name>A0ABQ5K1N6_9EUKA</name>
<dbReference type="Proteomes" id="UP001057375">
    <property type="component" value="Unassembled WGS sequence"/>
</dbReference>
<dbReference type="EMBL" id="BQXS01018633">
    <property type="protein sequence ID" value="GKT22453.1"/>
    <property type="molecule type" value="Genomic_DNA"/>
</dbReference>
<gene>
    <name evidence="1" type="ORF">ADUPG1_014686</name>
    <name evidence="2" type="ORF">ADUPG1_014687</name>
    <name evidence="3" type="ORF">ADUPG1_014688</name>
</gene>
<dbReference type="EMBL" id="BQXS01018634">
    <property type="protein sequence ID" value="GKT22463.1"/>
    <property type="molecule type" value="Genomic_DNA"/>
</dbReference>
<protein>
    <submittedName>
        <fullName evidence="3">Multi-domain containing protein</fullName>
    </submittedName>
</protein>
<organism evidence="3 4">
    <name type="scientific">Aduncisulcus paluster</name>
    <dbReference type="NCBI Taxonomy" id="2918883"/>
    <lineage>
        <taxon>Eukaryota</taxon>
        <taxon>Metamonada</taxon>
        <taxon>Carpediemonas-like organisms</taxon>
        <taxon>Aduncisulcus</taxon>
    </lineage>
</organism>
<proteinExistence type="predicted"/>